<feature type="domain" description="C2H2-type" evidence="6">
    <location>
        <begin position="20"/>
        <end position="47"/>
    </location>
</feature>
<protein>
    <submittedName>
        <fullName evidence="7">ZBT49 protein</fullName>
    </submittedName>
</protein>
<name>A0A7K9PMX5_9CORV</name>
<dbReference type="PROSITE" id="PS50157">
    <property type="entry name" value="ZINC_FINGER_C2H2_2"/>
    <property type="match status" value="3"/>
</dbReference>
<gene>
    <name evidence="7" type="primary">Zbtb49</name>
    <name evidence="7" type="ORF">PACPHI_R04812</name>
</gene>
<evidence type="ECO:0000256" key="3">
    <source>
        <dbReference type="ARBA" id="ARBA00022771"/>
    </source>
</evidence>
<dbReference type="Gene3D" id="3.30.160.60">
    <property type="entry name" value="Classic Zinc Finger"/>
    <property type="match status" value="4"/>
</dbReference>
<dbReference type="SMART" id="SM00355">
    <property type="entry name" value="ZnF_C2H2"/>
    <property type="match status" value="3"/>
</dbReference>
<organism evidence="7 8">
    <name type="scientific">Pachycephala philippinensis</name>
    <name type="common">yellow-belllied whistler</name>
    <dbReference type="NCBI Taxonomy" id="449367"/>
    <lineage>
        <taxon>Eukaryota</taxon>
        <taxon>Metazoa</taxon>
        <taxon>Chordata</taxon>
        <taxon>Craniata</taxon>
        <taxon>Vertebrata</taxon>
        <taxon>Euteleostomi</taxon>
        <taxon>Archelosauria</taxon>
        <taxon>Archosauria</taxon>
        <taxon>Dinosauria</taxon>
        <taxon>Saurischia</taxon>
        <taxon>Theropoda</taxon>
        <taxon>Coelurosauria</taxon>
        <taxon>Aves</taxon>
        <taxon>Neognathae</taxon>
        <taxon>Neoaves</taxon>
        <taxon>Telluraves</taxon>
        <taxon>Australaves</taxon>
        <taxon>Passeriformes</taxon>
        <taxon>Corvoidea</taxon>
        <taxon>Pachycephalidae</taxon>
        <taxon>Pachycephala</taxon>
    </lineage>
</organism>
<dbReference type="PROSITE" id="PS00028">
    <property type="entry name" value="ZINC_FINGER_C2H2_1"/>
    <property type="match status" value="2"/>
</dbReference>
<evidence type="ECO:0000256" key="5">
    <source>
        <dbReference type="PROSITE-ProRule" id="PRU00042"/>
    </source>
</evidence>
<dbReference type="Pfam" id="PF00096">
    <property type="entry name" value="zf-C2H2"/>
    <property type="match status" value="1"/>
</dbReference>
<dbReference type="FunFam" id="3.30.160.60:FF:001099">
    <property type="entry name" value="zinc finger and BTB domain-containing protein 49"/>
    <property type="match status" value="1"/>
</dbReference>
<dbReference type="FunFam" id="3.30.160.60:FF:000927">
    <property type="entry name" value="Zinc finger and BTB domain-containing protein 49"/>
    <property type="match status" value="1"/>
</dbReference>
<dbReference type="GO" id="GO:0008270">
    <property type="term" value="F:zinc ion binding"/>
    <property type="evidence" value="ECO:0007669"/>
    <property type="project" value="UniProtKB-KW"/>
</dbReference>
<dbReference type="PANTHER" id="PTHR14196">
    <property type="entry name" value="ODD-SKIPPED - RELATED"/>
    <property type="match status" value="1"/>
</dbReference>
<feature type="non-terminal residue" evidence="7">
    <location>
        <position position="133"/>
    </location>
</feature>
<dbReference type="Proteomes" id="UP000570547">
    <property type="component" value="Unassembled WGS sequence"/>
</dbReference>
<dbReference type="InterPro" id="IPR013087">
    <property type="entry name" value="Znf_C2H2_type"/>
</dbReference>
<dbReference type="Pfam" id="PF13912">
    <property type="entry name" value="zf-C2H2_6"/>
    <property type="match status" value="1"/>
</dbReference>
<evidence type="ECO:0000256" key="4">
    <source>
        <dbReference type="ARBA" id="ARBA00022833"/>
    </source>
</evidence>
<dbReference type="SUPFAM" id="SSF57667">
    <property type="entry name" value="beta-beta-alpha zinc fingers"/>
    <property type="match status" value="2"/>
</dbReference>
<reference evidence="7 8" key="1">
    <citation type="submission" date="2019-09" db="EMBL/GenBank/DDBJ databases">
        <title>Bird 10,000 Genomes (B10K) Project - Family phase.</title>
        <authorList>
            <person name="Zhang G."/>
        </authorList>
    </citation>
    <scope>NUCLEOTIDE SEQUENCE [LARGE SCALE GENOMIC DNA]</scope>
    <source>
        <strain evidence="7">B10K-DU-001-28</strain>
        <tissue evidence="7">Muscle</tissue>
    </source>
</reference>
<dbReference type="PANTHER" id="PTHR14196:SF12">
    <property type="entry name" value="ZINC FINGER PROTEIN 208-LIKE"/>
    <property type="match status" value="1"/>
</dbReference>
<dbReference type="InterPro" id="IPR050717">
    <property type="entry name" value="C2H2-ZF_Transcription_Reg"/>
</dbReference>
<dbReference type="GO" id="GO:0000977">
    <property type="term" value="F:RNA polymerase II transcription regulatory region sequence-specific DNA binding"/>
    <property type="evidence" value="ECO:0007669"/>
    <property type="project" value="TreeGrafter"/>
</dbReference>
<dbReference type="InterPro" id="IPR036236">
    <property type="entry name" value="Znf_C2H2_sf"/>
</dbReference>
<keyword evidence="8" id="KW-1185">Reference proteome</keyword>
<evidence type="ECO:0000313" key="7">
    <source>
        <dbReference type="EMBL" id="NXI00632.1"/>
    </source>
</evidence>
<proteinExistence type="predicted"/>
<evidence type="ECO:0000256" key="1">
    <source>
        <dbReference type="ARBA" id="ARBA00022723"/>
    </source>
</evidence>
<dbReference type="AlphaFoldDB" id="A0A7K9PMX5"/>
<feature type="non-terminal residue" evidence="7">
    <location>
        <position position="1"/>
    </location>
</feature>
<accession>A0A7K9PMX5</accession>
<dbReference type="EMBL" id="VWZT01009825">
    <property type="protein sequence ID" value="NXI00632.1"/>
    <property type="molecule type" value="Genomic_DNA"/>
</dbReference>
<keyword evidence="3 5" id="KW-0863">Zinc-finger</keyword>
<sequence length="133" mass="15298">FSNFSNLKEHKKTHTADKVFTCDECGKSFNMQRKLVKHRIRHTGERPYSCSACGKVHFSVIKTCLFTCVKNKILIYHLCLVGKCFAGSGDLRRHVRTHTGEKPYTCETCNKCFTRSAVLRRHKKMHCKASEEG</sequence>
<feature type="domain" description="C2H2-type" evidence="6">
    <location>
        <begin position="66"/>
        <end position="103"/>
    </location>
</feature>
<keyword evidence="2" id="KW-0677">Repeat</keyword>
<dbReference type="FunFam" id="3.30.160.60:FF:002402">
    <property type="entry name" value="Zinc finger protein 347"/>
    <property type="match status" value="1"/>
</dbReference>
<evidence type="ECO:0000256" key="2">
    <source>
        <dbReference type="ARBA" id="ARBA00022737"/>
    </source>
</evidence>
<evidence type="ECO:0000313" key="8">
    <source>
        <dbReference type="Proteomes" id="UP000570547"/>
    </source>
</evidence>
<dbReference type="GO" id="GO:0005634">
    <property type="term" value="C:nucleus"/>
    <property type="evidence" value="ECO:0007669"/>
    <property type="project" value="TreeGrafter"/>
</dbReference>
<keyword evidence="4" id="KW-0862">Zinc</keyword>
<comment type="caution">
    <text evidence="7">The sequence shown here is derived from an EMBL/GenBank/DDBJ whole genome shotgun (WGS) entry which is preliminary data.</text>
</comment>
<feature type="domain" description="C2H2-type" evidence="6">
    <location>
        <begin position="104"/>
        <end position="131"/>
    </location>
</feature>
<dbReference type="GO" id="GO:0000981">
    <property type="term" value="F:DNA-binding transcription factor activity, RNA polymerase II-specific"/>
    <property type="evidence" value="ECO:0007669"/>
    <property type="project" value="TreeGrafter"/>
</dbReference>
<evidence type="ECO:0000259" key="6">
    <source>
        <dbReference type="PROSITE" id="PS50157"/>
    </source>
</evidence>
<keyword evidence="1" id="KW-0479">Metal-binding</keyword>